<evidence type="ECO:0000313" key="1">
    <source>
        <dbReference type="EMBL" id="MDY0394825.1"/>
    </source>
</evidence>
<reference evidence="1 2" key="1">
    <citation type="submission" date="2023-10" db="EMBL/GenBank/DDBJ databases">
        <title>Virgibacillus halophilus 5B73C genome.</title>
        <authorList>
            <person name="Miliotis G."/>
            <person name="Sengupta P."/>
            <person name="Hameed A."/>
            <person name="Chuvochina M."/>
            <person name="Mcdonagh F."/>
            <person name="Simpson A.C."/>
            <person name="Singh N.K."/>
            <person name="Rekha P.D."/>
            <person name="Raman K."/>
            <person name="Hugenholtz P."/>
            <person name="Venkateswaran K."/>
        </authorList>
    </citation>
    <scope>NUCLEOTIDE SEQUENCE [LARGE SCALE GENOMIC DNA]</scope>
    <source>
        <strain evidence="1 2">5B73C</strain>
    </source>
</reference>
<gene>
    <name evidence="1" type="ORF">RWE15_10590</name>
</gene>
<dbReference type="Proteomes" id="UP001281447">
    <property type="component" value="Unassembled WGS sequence"/>
</dbReference>
<dbReference type="EMBL" id="JAWDIP010000003">
    <property type="protein sequence ID" value="MDY0394825.1"/>
    <property type="molecule type" value="Genomic_DNA"/>
</dbReference>
<comment type="caution">
    <text evidence="1">The sequence shown here is derived from an EMBL/GenBank/DDBJ whole genome shotgun (WGS) entry which is preliminary data.</text>
</comment>
<evidence type="ECO:0008006" key="3">
    <source>
        <dbReference type="Google" id="ProtNLM"/>
    </source>
</evidence>
<accession>A0ABU5C6Y5</accession>
<organism evidence="1 2">
    <name type="scientific">Tigheibacillus halophilus</name>
    <dbReference type="NCBI Taxonomy" id="361280"/>
    <lineage>
        <taxon>Bacteria</taxon>
        <taxon>Bacillati</taxon>
        <taxon>Bacillota</taxon>
        <taxon>Bacilli</taxon>
        <taxon>Bacillales</taxon>
        <taxon>Bacillaceae</taxon>
        <taxon>Tigheibacillus</taxon>
    </lineage>
</organism>
<keyword evidence="2" id="KW-1185">Reference proteome</keyword>
<evidence type="ECO:0000313" key="2">
    <source>
        <dbReference type="Proteomes" id="UP001281447"/>
    </source>
</evidence>
<name>A0ABU5C6Y5_9BACI</name>
<protein>
    <recommendedName>
        <fullName evidence="3">SH3 domain-containing protein</fullName>
    </recommendedName>
</protein>
<proteinExistence type="predicted"/>
<sequence>MRKTLAIGLAVFAFLLFFIPKVEAESGQLYQVNSEKLMVRASADPQGEIVSELYKGDLVTIFSETFGWGRTFFQWSGSLGGHASSYTNK</sequence>